<dbReference type="InterPro" id="IPR002502">
    <property type="entry name" value="Amidase_domain"/>
</dbReference>
<evidence type="ECO:0008006" key="8">
    <source>
        <dbReference type="Google" id="ProtNLM"/>
    </source>
</evidence>
<gene>
    <name evidence="6" type="ORF">MHI_LOCUS474459</name>
</gene>
<dbReference type="GO" id="GO:0008745">
    <property type="term" value="F:N-acetylmuramoyl-L-alanine amidase activity"/>
    <property type="evidence" value="ECO:0007669"/>
    <property type="project" value="InterPro"/>
</dbReference>
<dbReference type="Gene3D" id="3.40.80.10">
    <property type="entry name" value="Peptidoglycan recognition protein-like"/>
    <property type="match status" value="1"/>
</dbReference>
<evidence type="ECO:0000259" key="4">
    <source>
        <dbReference type="SMART" id="SM00644"/>
    </source>
</evidence>
<dbReference type="InterPro" id="IPR036505">
    <property type="entry name" value="Amidase/PGRP_sf"/>
</dbReference>
<dbReference type="InterPro" id="IPR006619">
    <property type="entry name" value="PGRP_domain_met/bac"/>
</dbReference>
<keyword evidence="7" id="KW-1185">Reference proteome</keyword>
<dbReference type="SUPFAM" id="SSF55846">
    <property type="entry name" value="N-acetylmuramoyl-L-alanine amidase-like"/>
    <property type="match status" value="1"/>
</dbReference>
<comment type="similarity">
    <text evidence="1">Belongs to the N-acetylmuramoyl-L-alanine amidase 2 family.</text>
</comment>
<evidence type="ECO:0000259" key="5">
    <source>
        <dbReference type="SMART" id="SM00701"/>
    </source>
</evidence>
<reference evidence="6" key="1">
    <citation type="submission" date="2020-07" db="EMBL/GenBank/DDBJ databases">
        <authorList>
            <person name="Nazaruddin N."/>
        </authorList>
    </citation>
    <scope>NUCLEOTIDE SEQUENCE</scope>
</reference>
<dbReference type="FunFam" id="3.40.80.10:FF:000001">
    <property type="entry name" value="Peptidoglycan recognition protein 1"/>
    <property type="match status" value="1"/>
</dbReference>
<proteinExistence type="inferred from homology"/>
<sequence>MKSKDERDSDCRIFPPAVELNVQTNTIVLEISYHSTRPNIISRSDWAARRPSSVRNLAQDPAPFVLIHHSDSDSCTTQAICQAKNYHMDNKSWEDIGYNFLIGEDGNIYEGRGWSKHGSHSRPYNSKSIGICMIGNFNHHNPNAAAIKAVQDLIEYGVSLGKIQENYKLFGHRQTTQTTCPGDSLYQLIQTWPHWSVPRVEFSVRILHLILGYIILSRMVSLSRGPWRPSQIPHVHQDNPTAKCAINNRELIHSSVLLKTYLQSP</sequence>
<dbReference type="OrthoDB" id="10001926at2759"/>
<dbReference type="SMART" id="SM00644">
    <property type="entry name" value="Ami_2"/>
    <property type="match status" value="1"/>
</dbReference>
<keyword evidence="3" id="KW-0391">Immunity</keyword>
<dbReference type="Proteomes" id="UP000752696">
    <property type="component" value="Unassembled WGS sequence"/>
</dbReference>
<dbReference type="EMBL" id="CAJDYZ010007648">
    <property type="protein sequence ID" value="CAD1474526.1"/>
    <property type="molecule type" value="Genomic_DNA"/>
</dbReference>
<protein>
    <recommendedName>
        <fullName evidence="8">Peptidoglycan-recognition protein</fullName>
    </recommendedName>
</protein>
<dbReference type="GO" id="GO:0009253">
    <property type="term" value="P:peptidoglycan catabolic process"/>
    <property type="evidence" value="ECO:0007669"/>
    <property type="project" value="InterPro"/>
</dbReference>
<feature type="non-terminal residue" evidence="6">
    <location>
        <position position="265"/>
    </location>
</feature>
<dbReference type="AlphaFoldDB" id="A0A6V7H999"/>
<feature type="domain" description="N-acetylmuramoyl-L-alanine amidase" evidence="4">
    <location>
        <begin position="52"/>
        <end position="182"/>
    </location>
</feature>
<evidence type="ECO:0000313" key="6">
    <source>
        <dbReference type="EMBL" id="CAD1474526.1"/>
    </source>
</evidence>
<feature type="domain" description="Peptidoglycan recognition protein family" evidence="5">
    <location>
        <begin position="38"/>
        <end position="176"/>
    </location>
</feature>
<dbReference type="PANTHER" id="PTHR11022">
    <property type="entry name" value="PEPTIDOGLYCAN RECOGNITION PROTEIN"/>
    <property type="match status" value="1"/>
</dbReference>
<dbReference type="GO" id="GO:0008270">
    <property type="term" value="F:zinc ion binding"/>
    <property type="evidence" value="ECO:0007669"/>
    <property type="project" value="InterPro"/>
</dbReference>
<dbReference type="GO" id="GO:0045087">
    <property type="term" value="P:innate immune response"/>
    <property type="evidence" value="ECO:0007669"/>
    <property type="project" value="UniProtKB-KW"/>
</dbReference>
<evidence type="ECO:0000256" key="1">
    <source>
        <dbReference type="ARBA" id="ARBA00007553"/>
    </source>
</evidence>
<evidence type="ECO:0000313" key="7">
    <source>
        <dbReference type="Proteomes" id="UP000752696"/>
    </source>
</evidence>
<keyword evidence="2" id="KW-0399">Innate immunity</keyword>
<evidence type="ECO:0000256" key="2">
    <source>
        <dbReference type="ARBA" id="ARBA00022588"/>
    </source>
</evidence>
<evidence type="ECO:0000256" key="3">
    <source>
        <dbReference type="ARBA" id="ARBA00022859"/>
    </source>
</evidence>
<dbReference type="InterPro" id="IPR015510">
    <property type="entry name" value="PGRP"/>
</dbReference>
<comment type="caution">
    <text evidence="6">The sequence shown here is derived from an EMBL/GenBank/DDBJ whole genome shotgun (WGS) entry which is preliminary data.</text>
</comment>
<accession>A0A6V7H999</accession>
<dbReference type="SMART" id="SM00701">
    <property type="entry name" value="PGRP"/>
    <property type="match status" value="1"/>
</dbReference>
<dbReference type="CDD" id="cd06583">
    <property type="entry name" value="PGRP"/>
    <property type="match status" value="1"/>
</dbReference>
<dbReference type="Pfam" id="PF01510">
    <property type="entry name" value="Amidase_2"/>
    <property type="match status" value="1"/>
</dbReference>
<organism evidence="6 7">
    <name type="scientific">Heterotrigona itama</name>
    <dbReference type="NCBI Taxonomy" id="395501"/>
    <lineage>
        <taxon>Eukaryota</taxon>
        <taxon>Metazoa</taxon>
        <taxon>Ecdysozoa</taxon>
        <taxon>Arthropoda</taxon>
        <taxon>Hexapoda</taxon>
        <taxon>Insecta</taxon>
        <taxon>Pterygota</taxon>
        <taxon>Neoptera</taxon>
        <taxon>Endopterygota</taxon>
        <taxon>Hymenoptera</taxon>
        <taxon>Apocrita</taxon>
        <taxon>Aculeata</taxon>
        <taxon>Apoidea</taxon>
        <taxon>Anthophila</taxon>
        <taxon>Apidae</taxon>
        <taxon>Heterotrigona</taxon>
    </lineage>
</organism>
<dbReference type="PANTHER" id="PTHR11022:SF41">
    <property type="entry name" value="PEPTIDOGLYCAN-RECOGNITION PROTEIN LC-RELATED"/>
    <property type="match status" value="1"/>
</dbReference>
<name>A0A6V7H999_9HYME</name>